<dbReference type="Proteomes" id="UP000648482">
    <property type="component" value="Unassembled WGS sequence"/>
</dbReference>
<gene>
    <name evidence="2" type="ORF">PALI_a2602</name>
</gene>
<sequence length="139" mass="15118">MANDPTSQTWQSGDWSKRPNSEAPYNGIEISGLPEYDENGMLISVAVTLTDYTLNKEGVASIIPELTVFAGRVDIIAPIAQTSPPSSPPKPSSDFTIKGWVSLEPSGANVCLRINLSYGLEHLRREEIGYVMCFDLTAV</sequence>
<keyword evidence="3" id="KW-1185">Reference proteome</keyword>
<dbReference type="EMBL" id="AQGU01000027">
    <property type="protein sequence ID" value="MBE0360593.1"/>
    <property type="molecule type" value="Genomic_DNA"/>
</dbReference>
<evidence type="ECO:0000256" key="1">
    <source>
        <dbReference type="SAM" id="MobiDB-lite"/>
    </source>
</evidence>
<evidence type="ECO:0000313" key="2">
    <source>
        <dbReference type="EMBL" id="MBE0360593.1"/>
    </source>
</evidence>
<feature type="compositionally biased region" description="Polar residues" evidence="1">
    <location>
        <begin position="1"/>
        <end position="14"/>
    </location>
</feature>
<accession>A0ABR9E2L2</accession>
<name>A0ABR9E2L2_9GAMM</name>
<evidence type="ECO:0000313" key="3">
    <source>
        <dbReference type="Proteomes" id="UP000648482"/>
    </source>
</evidence>
<dbReference type="RefSeq" id="WP_193156235.1">
    <property type="nucleotide sequence ID" value="NZ_AQGU01000027.1"/>
</dbReference>
<feature type="region of interest" description="Disordered" evidence="1">
    <location>
        <begin position="1"/>
        <end position="26"/>
    </location>
</feature>
<organism evidence="2 3">
    <name type="scientific">Pseudoalteromonas aliena SW19</name>
    <dbReference type="NCBI Taxonomy" id="1314866"/>
    <lineage>
        <taxon>Bacteria</taxon>
        <taxon>Pseudomonadati</taxon>
        <taxon>Pseudomonadota</taxon>
        <taxon>Gammaproteobacteria</taxon>
        <taxon>Alteromonadales</taxon>
        <taxon>Pseudoalteromonadaceae</taxon>
        <taxon>Pseudoalteromonas</taxon>
    </lineage>
</organism>
<comment type="caution">
    <text evidence="2">The sequence shown here is derived from an EMBL/GenBank/DDBJ whole genome shotgun (WGS) entry which is preliminary data.</text>
</comment>
<reference evidence="2 3" key="1">
    <citation type="submission" date="2015-06" db="EMBL/GenBank/DDBJ databases">
        <title>Genome sequence of Pseudoalteromonas aliena.</title>
        <authorList>
            <person name="Xie B.-B."/>
            <person name="Rong J.-C."/>
            <person name="Qin Q.-L."/>
            <person name="Zhang Y.-Z."/>
        </authorList>
    </citation>
    <scope>NUCLEOTIDE SEQUENCE [LARGE SCALE GENOMIC DNA]</scope>
    <source>
        <strain evidence="2 3">SW19</strain>
    </source>
</reference>
<proteinExistence type="predicted"/>
<protein>
    <submittedName>
        <fullName evidence="2">Uncharacterized protein</fullName>
    </submittedName>
</protein>